<comment type="caution">
    <text evidence="3">The sequence shown here is derived from an EMBL/GenBank/DDBJ whole genome shotgun (WGS) entry which is preliminary data.</text>
</comment>
<accession>A0A9P4HVS4</accession>
<keyword evidence="4" id="KW-1185">Reference proteome</keyword>
<protein>
    <submittedName>
        <fullName evidence="3">Uncharacterized protein</fullName>
    </submittedName>
</protein>
<reference evidence="3" key="1">
    <citation type="journal article" date="2020" name="Stud. Mycol.">
        <title>101 Dothideomycetes genomes: a test case for predicting lifestyles and emergence of pathogens.</title>
        <authorList>
            <person name="Haridas S."/>
            <person name="Albert R."/>
            <person name="Binder M."/>
            <person name="Bloem J."/>
            <person name="Labutti K."/>
            <person name="Salamov A."/>
            <person name="Andreopoulos B."/>
            <person name="Baker S."/>
            <person name="Barry K."/>
            <person name="Bills G."/>
            <person name="Bluhm B."/>
            <person name="Cannon C."/>
            <person name="Castanera R."/>
            <person name="Culley D."/>
            <person name="Daum C."/>
            <person name="Ezra D."/>
            <person name="Gonzalez J."/>
            <person name="Henrissat B."/>
            <person name="Kuo A."/>
            <person name="Liang C."/>
            <person name="Lipzen A."/>
            <person name="Lutzoni F."/>
            <person name="Magnuson J."/>
            <person name="Mondo S."/>
            <person name="Nolan M."/>
            <person name="Ohm R."/>
            <person name="Pangilinan J."/>
            <person name="Park H.-J."/>
            <person name="Ramirez L."/>
            <person name="Alfaro M."/>
            <person name="Sun H."/>
            <person name="Tritt A."/>
            <person name="Yoshinaga Y."/>
            <person name="Zwiers L.-H."/>
            <person name="Turgeon B."/>
            <person name="Goodwin S."/>
            <person name="Spatafora J."/>
            <person name="Crous P."/>
            <person name="Grigoriev I."/>
        </authorList>
    </citation>
    <scope>NUCLEOTIDE SEQUENCE</scope>
    <source>
        <strain evidence="3">CBS 121410</strain>
    </source>
</reference>
<evidence type="ECO:0000313" key="3">
    <source>
        <dbReference type="EMBL" id="KAF2086828.1"/>
    </source>
</evidence>
<feature type="coiled-coil region" evidence="1">
    <location>
        <begin position="570"/>
        <end position="604"/>
    </location>
</feature>
<feature type="compositionally biased region" description="Basic and acidic residues" evidence="2">
    <location>
        <begin position="173"/>
        <end position="183"/>
    </location>
</feature>
<organism evidence="3 4">
    <name type="scientific">Saccharata proteae CBS 121410</name>
    <dbReference type="NCBI Taxonomy" id="1314787"/>
    <lineage>
        <taxon>Eukaryota</taxon>
        <taxon>Fungi</taxon>
        <taxon>Dikarya</taxon>
        <taxon>Ascomycota</taxon>
        <taxon>Pezizomycotina</taxon>
        <taxon>Dothideomycetes</taxon>
        <taxon>Dothideomycetes incertae sedis</taxon>
        <taxon>Botryosphaeriales</taxon>
        <taxon>Saccharataceae</taxon>
        <taxon>Saccharata</taxon>
    </lineage>
</organism>
<feature type="region of interest" description="Disordered" evidence="2">
    <location>
        <begin position="151"/>
        <end position="183"/>
    </location>
</feature>
<feature type="region of interest" description="Disordered" evidence="2">
    <location>
        <begin position="236"/>
        <end position="306"/>
    </location>
</feature>
<evidence type="ECO:0000313" key="4">
    <source>
        <dbReference type="Proteomes" id="UP000799776"/>
    </source>
</evidence>
<feature type="compositionally biased region" description="Basic and acidic residues" evidence="2">
    <location>
        <begin position="246"/>
        <end position="259"/>
    </location>
</feature>
<proteinExistence type="predicted"/>
<feature type="coiled-coil region" evidence="1">
    <location>
        <begin position="676"/>
        <end position="731"/>
    </location>
</feature>
<dbReference type="Proteomes" id="UP000799776">
    <property type="component" value="Unassembled WGS sequence"/>
</dbReference>
<dbReference type="EMBL" id="ML978722">
    <property type="protein sequence ID" value="KAF2086828.1"/>
    <property type="molecule type" value="Genomic_DNA"/>
</dbReference>
<evidence type="ECO:0000256" key="1">
    <source>
        <dbReference type="SAM" id="Coils"/>
    </source>
</evidence>
<keyword evidence="1" id="KW-0175">Coiled coil</keyword>
<feature type="compositionally biased region" description="Acidic residues" evidence="2">
    <location>
        <begin position="870"/>
        <end position="886"/>
    </location>
</feature>
<name>A0A9P4HVS4_9PEZI</name>
<gene>
    <name evidence="3" type="ORF">K490DRAFT_57310</name>
</gene>
<dbReference type="AlphaFoldDB" id="A0A9P4HVS4"/>
<feature type="region of interest" description="Disordered" evidence="2">
    <location>
        <begin position="821"/>
        <end position="886"/>
    </location>
</feature>
<sequence>MATFIVGRSIMLAVDTCNNILTGPVIAPLDNALRDAAAFPTFLPRTLWSAFQTRSSHGLMPLHDNASSVDSIDDELVRHDECISHTVTRPQDEVLCITSGLEPFSFPSYFRTALWAATQMRPATSTTSPNSTASSVDNLIDDISTVREKHEQSENAILEPDSPRDNCATESELDLKPDNAKSPKDNAIVLEATEGEAEVLSGAGFNTPEEDVAFSADTAITHATTGGQEIAPALESECNTSSAEANDDHETDHDPETKSPTESSSSPSSGGESNASSVNVRVGREGSSTTSQSDPSEAPSAKADKSRCEIMTNQYIQNVHDILDNVKSEHEALQENTRKQVAYEQAGRKRAGAKIQRLENELKETKQELTERDRIVNALMFEMDNFRDLEPSGATQRVQDRIASTLDKALTEAFTARDKAIRTSQTSDEQVLSLAKRLKEALDDMKLRGFKKEEMLKFCKQQSDKTKRYAEEDLEMRKKVNRQIVEINRLSVDKENLKHRVHDLEALTHQAFDILIPALDRFHEQDVASLVEGAKQSDSEDFRHLTDLYSDMSARTFNTAAVLEGEQEENNRLSTLVEDQGNKIAELEIKVQTFTSEKEQLESRMFKKDTEAMLEAGRVQVLQESLDRAKIHAAKVPILNVVVNDLRDQLYHEWLGATPIEWSGVIEQARIDMREARAATEKFAETKKKLKKAENEKRAMERSSWHHAGVVEGLTSQIASEHDRRVDLEEELNEVRVAMGLAPIERMIDGDKNVWQADVYKRRAGPPWMYANDPNLKEEWQKVLSVRQGRYYTQQHEENDGEFVAFMVPAENGLYRKVNNAPGTKINDEIETEGSDTMGAEVVRSTTPEGSPVLKLEDLDGDNMAPLSDSESEPEHEGFEDDEDIF</sequence>
<evidence type="ECO:0000256" key="2">
    <source>
        <dbReference type="SAM" id="MobiDB-lite"/>
    </source>
</evidence>
<feature type="coiled-coil region" evidence="1">
    <location>
        <begin position="316"/>
        <end position="375"/>
    </location>
</feature>
<feature type="compositionally biased region" description="Low complexity" evidence="2">
    <location>
        <begin position="260"/>
        <end position="280"/>
    </location>
</feature>
<feature type="compositionally biased region" description="Polar residues" evidence="2">
    <location>
        <begin position="286"/>
        <end position="295"/>
    </location>
</feature>